<name>A0A850DVQ1_9MICO</name>
<sequence>MGWERTRLTPEQREAVRRVLPDAEVVADESWGLLDTVVLHVRAAGSEWTVKASGPDNTHFPRELEAHRGWTAALVAHGDAGRLRAADEVARVLLLERVPGRLALATPDEHDPAVHRQAGQLLRRLHDQASRPDATWLEREHAKTTGLLDHPHDIPADRVDRLRTLLAHHPVGPVVLVPTHGDWQARNWIVDAGRLRAIDFGRFAFRPAMTDCTRVAVQHWQHDPALEQAFLDGYGDDPRTPDAWRWLQLREAVGTAVWAHGVGDRRFEQQGHDMLTDALAAFTDVRW</sequence>
<keyword evidence="1" id="KW-0808">Transferase</keyword>
<dbReference type="GO" id="GO:0016740">
    <property type="term" value="F:transferase activity"/>
    <property type="evidence" value="ECO:0007669"/>
    <property type="project" value="UniProtKB-KW"/>
</dbReference>
<accession>A0A850DVQ1</accession>
<comment type="caution">
    <text evidence="1">The sequence shown here is derived from an EMBL/GenBank/DDBJ whole genome shotgun (WGS) entry which is preliminary data.</text>
</comment>
<evidence type="ECO:0000313" key="1">
    <source>
        <dbReference type="EMBL" id="NUU27642.1"/>
    </source>
</evidence>
<dbReference type="RefSeq" id="WP_175325533.1">
    <property type="nucleotide sequence ID" value="NZ_BAAAWP010000001.1"/>
</dbReference>
<dbReference type="Proteomes" id="UP000539146">
    <property type="component" value="Unassembled WGS sequence"/>
</dbReference>
<evidence type="ECO:0000313" key="2">
    <source>
        <dbReference type="Proteomes" id="UP000539146"/>
    </source>
</evidence>
<gene>
    <name evidence="1" type="ORF">HP467_05885</name>
</gene>
<dbReference type="SUPFAM" id="SSF56112">
    <property type="entry name" value="Protein kinase-like (PK-like)"/>
    <property type="match status" value="1"/>
</dbReference>
<reference evidence="1 2" key="1">
    <citation type="submission" date="2020-05" db="EMBL/GenBank/DDBJ databases">
        <title>Genome Sequencing of Type Strains.</title>
        <authorList>
            <person name="Lemaire J.F."/>
            <person name="Inderbitzin P."/>
            <person name="Gregorio O.A."/>
            <person name="Collins S.B."/>
            <person name="Wespe N."/>
            <person name="Knight-Connoni V."/>
        </authorList>
    </citation>
    <scope>NUCLEOTIDE SEQUENCE [LARGE SCALE GENOMIC DNA]</scope>
    <source>
        <strain evidence="1 2">DSM 20512</strain>
    </source>
</reference>
<dbReference type="AlphaFoldDB" id="A0A850DVQ1"/>
<protein>
    <submittedName>
        <fullName evidence="1">Aminoglycoside phosphotransferase family protein</fullName>
    </submittedName>
</protein>
<dbReference type="InterPro" id="IPR011009">
    <property type="entry name" value="Kinase-like_dom_sf"/>
</dbReference>
<proteinExistence type="predicted"/>
<organism evidence="1 2">
    <name type="scientific">Curtobacterium citreum</name>
    <dbReference type="NCBI Taxonomy" id="2036"/>
    <lineage>
        <taxon>Bacteria</taxon>
        <taxon>Bacillati</taxon>
        <taxon>Actinomycetota</taxon>
        <taxon>Actinomycetes</taxon>
        <taxon>Micrococcales</taxon>
        <taxon>Microbacteriaceae</taxon>
        <taxon>Curtobacterium</taxon>
    </lineage>
</organism>
<dbReference type="Gene3D" id="3.90.1200.10">
    <property type="match status" value="1"/>
</dbReference>
<dbReference type="EMBL" id="JABMCG010000092">
    <property type="protein sequence ID" value="NUU27642.1"/>
    <property type="molecule type" value="Genomic_DNA"/>
</dbReference>